<proteinExistence type="predicted"/>
<sequence length="153" mass="17581">MSEDRYVNEAGTLRCKKQLKERGDSTSNHVVGEKPSKNLCEEDASWRRKTEIKWLEGRLRVLEEEVQMLKGALLKGVEERTKMMNEIHEDFKTIQHCLLQREIERGKSYARELPIVSLSKDKKAGLLHVLCQESNPSLVNRGLRANALGYDST</sequence>
<evidence type="ECO:0000313" key="3">
    <source>
        <dbReference type="Proteomes" id="UP000231279"/>
    </source>
</evidence>
<keyword evidence="3" id="KW-1185">Reference proteome</keyword>
<name>A0A2G9HAB5_9LAMI</name>
<reference evidence="2" key="1">
    <citation type="submission" date="2017-07" db="EMBL/GenBank/DDBJ databases">
        <authorList>
            <person name="Sun Z.S."/>
            <person name="Albrecht U."/>
            <person name="Echele G."/>
            <person name="Lee C.C."/>
        </authorList>
    </citation>
    <scope>NUCLEOTIDE SEQUENCE</scope>
    <source>
        <strain evidence="2">UFG-1</strain>
        <tissue evidence="2">Leaf</tissue>
    </source>
</reference>
<dbReference type="AlphaFoldDB" id="A0A2G9HAB5"/>
<evidence type="ECO:0000313" key="2">
    <source>
        <dbReference type="EMBL" id="PIN14449.1"/>
    </source>
</evidence>
<dbReference type="EMBL" id="NKXS01002301">
    <property type="protein sequence ID" value="PIN14352.1"/>
    <property type="molecule type" value="Genomic_DNA"/>
</dbReference>
<reference evidence="3" key="2">
    <citation type="journal article" date="2018" name="Gigascience">
        <title>Genome assembly of the Pink Ipe (Handroanthus impetiginosus, Bignoniaceae), a highly valued, ecologically keystone Neotropical timber forest tree.</title>
        <authorList>
            <person name="Silva-Junior O.B."/>
            <person name="Grattapaglia D."/>
            <person name="Novaes E."/>
            <person name="Collevatti R.G."/>
        </authorList>
    </citation>
    <scope>NUCLEOTIDE SEQUENCE [LARGE SCALE GENOMIC DNA]</scope>
    <source>
        <strain evidence="3">cv. UFG-1</strain>
    </source>
</reference>
<evidence type="ECO:0000313" key="1">
    <source>
        <dbReference type="EMBL" id="PIN14352.1"/>
    </source>
</evidence>
<gene>
    <name evidence="2" type="ORF">CDL12_12929</name>
    <name evidence="1" type="ORF">CDL12_13014</name>
</gene>
<protein>
    <submittedName>
        <fullName evidence="2">Uncharacterized protein</fullName>
    </submittedName>
</protein>
<comment type="caution">
    <text evidence="2">The sequence shown here is derived from an EMBL/GenBank/DDBJ whole genome shotgun (WGS) entry which is preliminary data.</text>
</comment>
<dbReference type="OrthoDB" id="909851at2759"/>
<reference evidence="2" key="3">
    <citation type="journal article" date="2018" name="Gigascience">
        <title>Genome assembly of the pink ipe (Handroanthus impetiginosus, Bignoniaceae), a highly-valued ecologically keystone neotropical timber forest tree.</title>
        <authorList>
            <person name="Silva-Junior O.B."/>
            <person name="Novaes E."/>
            <person name="Grattapaglia D."/>
            <person name="Collevatti R.G."/>
        </authorList>
    </citation>
    <scope>NUCLEOTIDE SEQUENCE [LARGE SCALE GENOMIC DNA]</scope>
    <source>
        <strain evidence="2">UFG-1</strain>
        <tissue evidence="2">Leaf</tissue>
    </source>
</reference>
<dbReference type="EMBL" id="NKXS01002281">
    <property type="protein sequence ID" value="PIN14449.1"/>
    <property type="molecule type" value="Genomic_DNA"/>
</dbReference>
<dbReference type="Proteomes" id="UP000231279">
    <property type="component" value="Unassembled WGS sequence"/>
</dbReference>
<organism evidence="2 3">
    <name type="scientific">Handroanthus impetiginosus</name>
    <dbReference type="NCBI Taxonomy" id="429701"/>
    <lineage>
        <taxon>Eukaryota</taxon>
        <taxon>Viridiplantae</taxon>
        <taxon>Streptophyta</taxon>
        <taxon>Embryophyta</taxon>
        <taxon>Tracheophyta</taxon>
        <taxon>Spermatophyta</taxon>
        <taxon>Magnoliopsida</taxon>
        <taxon>eudicotyledons</taxon>
        <taxon>Gunneridae</taxon>
        <taxon>Pentapetalae</taxon>
        <taxon>asterids</taxon>
        <taxon>lamiids</taxon>
        <taxon>Lamiales</taxon>
        <taxon>Bignoniaceae</taxon>
        <taxon>Crescentiina</taxon>
        <taxon>Tabebuia alliance</taxon>
        <taxon>Handroanthus</taxon>
    </lineage>
</organism>
<accession>A0A2G9HAB5</accession>